<dbReference type="GO" id="GO:0005737">
    <property type="term" value="C:cytoplasm"/>
    <property type="evidence" value="ECO:0000318"/>
    <property type="project" value="GO_Central"/>
</dbReference>
<feature type="domain" description="J" evidence="3">
    <location>
        <begin position="15"/>
        <end position="81"/>
    </location>
</feature>
<evidence type="ECO:0000256" key="1">
    <source>
        <dbReference type="ARBA" id="ARBA00023186"/>
    </source>
</evidence>
<dbReference type="UCSC" id="K07F5.16">
    <property type="organism name" value="c. elegans"/>
</dbReference>
<evidence type="ECO:0000256" key="2">
    <source>
        <dbReference type="SAM" id="MobiDB-lite"/>
    </source>
</evidence>
<dbReference type="InterPro" id="IPR001623">
    <property type="entry name" value="DnaJ_domain"/>
</dbReference>
<feature type="compositionally biased region" description="Basic and acidic residues" evidence="2">
    <location>
        <begin position="127"/>
        <end position="141"/>
    </location>
</feature>
<feature type="compositionally biased region" description="Polar residues" evidence="2">
    <location>
        <begin position="110"/>
        <end position="126"/>
    </location>
</feature>
<dbReference type="CDD" id="cd06257">
    <property type="entry name" value="DnaJ"/>
    <property type="match status" value="1"/>
</dbReference>
<dbReference type="AGR" id="WB:WBGene00010640"/>
<dbReference type="ExpressionAtlas" id="Q7YWX3">
    <property type="expression patterns" value="baseline"/>
</dbReference>
<evidence type="ECO:0000313" key="6">
    <source>
        <dbReference type="WormBase" id="K07F5.16a"/>
    </source>
</evidence>
<dbReference type="Proteomes" id="UP000001940">
    <property type="component" value="Chromosome IV"/>
</dbReference>
<dbReference type="Bgee" id="WBGene00010640">
    <property type="expression patterns" value="Expressed in pharyngeal muscle cell (C elegans) and 3 other cell types or tissues"/>
</dbReference>
<dbReference type="KEGG" id="cel:CELE_K07F5.16"/>
<dbReference type="CTD" id="3565979"/>
<dbReference type="SMR" id="Q7YWX3"/>
<dbReference type="eggNOG" id="KOG0691">
    <property type="taxonomic scope" value="Eukaryota"/>
</dbReference>
<evidence type="ECO:0000259" key="3">
    <source>
        <dbReference type="PROSITE" id="PS50076"/>
    </source>
</evidence>
<dbReference type="STRING" id="6239.K07F5.16a.1"/>
<feature type="region of interest" description="Disordered" evidence="2">
    <location>
        <begin position="110"/>
        <end position="141"/>
    </location>
</feature>
<dbReference type="PROSITE" id="PS50076">
    <property type="entry name" value="DNAJ_2"/>
    <property type="match status" value="1"/>
</dbReference>
<gene>
    <name evidence="4" type="ORF">CELE_K07F5.16</name>
    <name evidence="4 6" type="ORF">K07F5.16</name>
</gene>
<dbReference type="Pfam" id="PF00226">
    <property type="entry name" value="DnaJ"/>
    <property type="match status" value="1"/>
</dbReference>
<dbReference type="AlphaFoldDB" id="Q7YWX3"/>
<dbReference type="WormBase" id="K07F5.16a">
    <property type="protein sequence ID" value="CE34920"/>
    <property type="gene ID" value="WBGene00010640"/>
</dbReference>
<dbReference type="GeneID" id="3565979"/>
<evidence type="ECO:0000313" key="4">
    <source>
        <dbReference type="EMBL" id="CAE17884.1"/>
    </source>
</evidence>
<evidence type="ECO:0000313" key="5">
    <source>
        <dbReference type="Proteomes" id="UP000001940"/>
    </source>
</evidence>
<sequence length="155" mass="17959">MSFSDVLDAKPKEPKLYRLLGCDESSSIDQITAEYRARVRDCHPDKVKEHNTNSTEKFMELQNAYSILTSDSRRKTYDSWLHSPFPVSFEDFTKSQDTFQMSTHWAVPKSQPSIAANQPEKLSQNFKSEKSEKSRWSDGDRYQSSIASAFRNYKV</sequence>
<protein>
    <submittedName>
        <fullName evidence="4">J domain-containing protein</fullName>
    </submittedName>
</protein>
<dbReference type="InterPro" id="IPR029827">
    <property type="entry name" value="JDP1-like"/>
</dbReference>
<proteinExistence type="predicted"/>
<dbReference type="InterPro" id="IPR036869">
    <property type="entry name" value="J_dom_sf"/>
</dbReference>
<accession>Q7YWX3</accession>
<dbReference type="HOGENOM" id="CLU_118857_1_0_1"/>
<dbReference type="SUPFAM" id="SSF46565">
    <property type="entry name" value="Chaperone J-domain"/>
    <property type="match status" value="1"/>
</dbReference>
<dbReference type="InParanoid" id="Q7YWX3"/>
<dbReference type="EMBL" id="BX284604">
    <property type="protein sequence ID" value="CAE17884.1"/>
    <property type="molecule type" value="Genomic_DNA"/>
</dbReference>
<organism evidence="4 5">
    <name type="scientific">Caenorhabditis elegans</name>
    <dbReference type="NCBI Taxonomy" id="6239"/>
    <lineage>
        <taxon>Eukaryota</taxon>
        <taxon>Metazoa</taxon>
        <taxon>Ecdysozoa</taxon>
        <taxon>Nematoda</taxon>
        <taxon>Chromadorea</taxon>
        <taxon>Rhabditida</taxon>
        <taxon>Rhabditina</taxon>
        <taxon>Rhabditomorpha</taxon>
        <taxon>Rhabditoidea</taxon>
        <taxon>Rhabditidae</taxon>
        <taxon>Peloderinae</taxon>
        <taxon>Caenorhabditis</taxon>
    </lineage>
</organism>
<dbReference type="PaxDb" id="6239-K07F5.16"/>
<dbReference type="FunCoup" id="Q7YWX3">
    <property type="interactions" value="520"/>
</dbReference>
<dbReference type="PRINTS" id="PR00625">
    <property type="entry name" value="JDOMAIN"/>
</dbReference>
<reference evidence="4 5" key="1">
    <citation type="journal article" date="1998" name="Science">
        <title>Genome sequence of the nematode C. elegans: a platform for investigating biology.</title>
        <authorList>
            <consortium name="The C. elegans sequencing consortium"/>
            <person name="Sulson J.E."/>
            <person name="Waterston R."/>
        </authorList>
    </citation>
    <scope>NUCLEOTIDE SEQUENCE [LARGE SCALE GENOMIC DNA]</scope>
    <source>
        <strain evidence="4 5">Bristol N2</strain>
    </source>
</reference>
<keyword evidence="5" id="KW-1185">Reference proteome</keyword>
<dbReference type="OrthoDB" id="436519at2759"/>
<dbReference type="OMA" id="LLCEYKV"/>
<dbReference type="SMART" id="SM00271">
    <property type="entry name" value="DnaJ"/>
    <property type="match status" value="1"/>
</dbReference>
<name>Q7YWX3_CAEEL</name>
<dbReference type="PhylomeDB" id="Q7YWX3"/>
<dbReference type="Gene3D" id="1.10.287.110">
    <property type="entry name" value="DnaJ domain"/>
    <property type="match status" value="1"/>
</dbReference>
<dbReference type="RefSeq" id="NP_001023271.1">
    <property type="nucleotide sequence ID" value="NM_001028100.1"/>
</dbReference>
<keyword evidence="1" id="KW-0143">Chaperone</keyword>
<dbReference type="PANTHER" id="PTHR44500">
    <property type="entry name" value="DNAJ HOMOLOG SUBFAMILY C MEMBER 12"/>
    <property type="match status" value="1"/>
</dbReference>
<dbReference type="PANTHER" id="PTHR44500:SF1">
    <property type="entry name" value="DNAJ HOMOLOG SUBFAMILY C MEMBER 12"/>
    <property type="match status" value="1"/>
</dbReference>